<dbReference type="GO" id="GO:0003677">
    <property type="term" value="F:DNA binding"/>
    <property type="evidence" value="ECO:0007669"/>
    <property type="project" value="InterPro"/>
</dbReference>
<evidence type="ECO:0000256" key="1">
    <source>
        <dbReference type="ARBA" id="ARBA00010641"/>
    </source>
</evidence>
<dbReference type="Gene3D" id="1.10.10.10">
    <property type="entry name" value="Winged helix-like DNA-binding domain superfamily/Winged helix DNA-binding domain"/>
    <property type="match status" value="1"/>
</dbReference>
<gene>
    <name evidence="7" type="primary">sigM</name>
    <name evidence="7" type="ORF">IMCC3317_15680</name>
</gene>
<dbReference type="InterPro" id="IPR036388">
    <property type="entry name" value="WH-like_DNA-bd_sf"/>
</dbReference>
<evidence type="ECO:0000256" key="2">
    <source>
        <dbReference type="ARBA" id="ARBA00023015"/>
    </source>
</evidence>
<name>A0A7L4ZIG4_9FLAO</name>
<dbReference type="SUPFAM" id="SSF88659">
    <property type="entry name" value="Sigma3 and sigma4 domains of RNA polymerase sigma factors"/>
    <property type="match status" value="1"/>
</dbReference>
<keyword evidence="2" id="KW-0805">Transcription regulation</keyword>
<dbReference type="InterPro" id="IPR013249">
    <property type="entry name" value="RNA_pol_sigma70_r4_t2"/>
</dbReference>
<evidence type="ECO:0000256" key="3">
    <source>
        <dbReference type="ARBA" id="ARBA00023082"/>
    </source>
</evidence>
<evidence type="ECO:0000313" key="7">
    <source>
        <dbReference type="EMBL" id="QHI36209.1"/>
    </source>
</evidence>
<organism evidence="7 8">
    <name type="scientific">Kordia antarctica</name>
    <dbReference type="NCBI Taxonomy" id="1218801"/>
    <lineage>
        <taxon>Bacteria</taxon>
        <taxon>Pseudomonadati</taxon>
        <taxon>Bacteroidota</taxon>
        <taxon>Flavobacteriia</taxon>
        <taxon>Flavobacteriales</taxon>
        <taxon>Flavobacteriaceae</taxon>
        <taxon>Kordia</taxon>
    </lineage>
</organism>
<evidence type="ECO:0000259" key="5">
    <source>
        <dbReference type="Pfam" id="PF04542"/>
    </source>
</evidence>
<dbReference type="InterPro" id="IPR014284">
    <property type="entry name" value="RNA_pol_sigma-70_dom"/>
</dbReference>
<keyword evidence="3" id="KW-0731">Sigma factor</keyword>
<dbReference type="InterPro" id="IPR013325">
    <property type="entry name" value="RNA_pol_sigma_r2"/>
</dbReference>
<dbReference type="OrthoDB" id="9795666at2"/>
<accession>A0A7L4ZIG4</accession>
<evidence type="ECO:0000256" key="4">
    <source>
        <dbReference type="ARBA" id="ARBA00023163"/>
    </source>
</evidence>
<protein>
    <submittedName>
        <fullName evidence="7">ECF RNA polymerase sigma factor SigM</fullName>
    </submittedName>
</protein>
<dbReference type="InterPro" id="IPR039425">
    <property type="entry name" value="RNA_pol_sigma-70-like"/>
</dbReference>
<dbReference type="NCBIfam" id="TIGR02937">
    <property type="entry name" value="sigma70-ECF"/>
    <property type="match status" value="1"/>
</dbReference>
<keyword evidence="8" id="KW-1185">Reference proteome</keyword>
<dbReference type="InterPro" id="IPR013324">
    <property type="entry name" value="RNA_pol_sigma_r3/r4-like"/>
</dbReference>
<dbReference type="Proteomes" id="UP000464657">
    <property type="component" value="Chromosome"/>
</dbReference>
<dbReference type="InterPro" id="IPR007627">
    <property type="entry name" value="RNA_pol_sigma70_r2"/>
</dbReference>
<dbReference type="Pfam" id="PF08281">
    <property type="entry name" value="Sigma70_r4_2"/>
    <property type="match status" value="1"/>
</dbReference>
<dbReference type="RefSeq" id="WP_160128935.1">
    <property type="nucleotide sequence ID" value="NZ_CP019288.1"/>
</dbReference>
<dbReference type="GO" id="GO:0016987">
    <property type="term" value="F:sigma factor activity"/>
    <property type="evidence" value="ECO:0007669"/>
    <property type="project" value="UniProtKB-KW"/>
</dbReference>
<sequence>MTTTEVWETYAEDVKRLIMSKVKDTQITDDLVQEVFIKVHTKLTTIKDERKVKSWLLSVSRNTVLDYFRKSDKEIPLEKEETIASDETYTHSEKDCLPGIIKNLPKKYRNPLLLSDIKGIKQAEIASQLNLPLATVKSQIQRGRKLIVQGYMDCCDYKLNDKGFLIGEVKDEKQCKVCG</sequence>
<proteinExistence type="inferred from homology"/>
<dbReference type="PANTHER" id="PTHR43133:SF62">
    <property type="entry name" value="RNA POLYMERASE SIGMA FACTOR SIGZ"/>
    <property type="match status" value="1"/>
</dbReference>
<feature type="domain" description="RNA polymerase sigma factor 70 region 4 type 2" evidence="6">
    <location>
        <begin position="96"/>
        <end position="146"/>
    </location>
</feature>
<dbReference type="EMBL" id="CP019288">
    <property type="protein sequence ID" value="QHI36209.1"/>
    <property type="molecule type" value="Genomic_DNA"/>
</dbReference>
<dbReference type="SUPFAM" id="SSF88946">
    <property type="entry name" value="Sigma2 domain of RNA polymerase sigma factors"/>
    <property type="match status" value="1"/>
</dbReference>
<dbReference type="Pfam" id="PF04542">
    <property type="entry name" value="Sigma70_r2"/>
    <property type="match status" value="1"/>
</dbReference>
<evidence type="ECO:0000259" key="6">
    <source>
        <dbReference type="Pfam" id="PF08281"/>
    </source>
</evidence>
<dbReference type="Gene3D" id="1.10.1740.10">
    <property type="match status" value="1"/>
</dbReference>
<dbReference type="PANTHER" id="PTHR43133">
    <property type="entry name" value="RNA POLYMERASE ECF-TYPE SIGMA FACTO"/>
    <property type="match status" value="1"/>
</dbReference>
<comment type="similarity">
    <text evidence="1">Belongs to the sigma-70 factor family. ECF subfamily.</text>
</comment>
<dbReference type="KEGG" id="kan:IMCC3317_15680"/>
<feature type="domain" description="RNA polymerase sigma-70 region 2" evidence="5">
    <location>
        <begin position="7"/>
        <end position="73"/>
    </location>
</feature>
<reference evidence="7 8" key="1">
    <citation type="journal article" date="2013" name="Int. J. Syst. Evol. Microbiol.">
        <title>Kordia antarctica sp. nov., isolated from Antarctic seawater.</title>
        <authorList>
            <person name="Baek K."/>
            <person name="Choi A."/>
            <person name="Kang I."/>
            <person name="Lee K."/>
            <person name="Cho J.C."/>
        </authorList>
    </citation>
    <scope>NUCLEOTIDE SEQUENCE [LARGE SCALE GENOMIC DNA]</scope>
    <source>
        <strain evidence="7 8">IMCC3317</strain>
    </source>
</reference>
<keyword evidence="4" id="KW-0804">Transcription</keyword>
<evidence type="ECO:0000313" key="8">
    <source>
        <dbReference type="Proteomes" id="UP000464657"/>
    </source>
</evidence>
<dbReference type="GO" id="GO:0006352">
    <property type="term" value="P:DNA-templated transcription initiation"/>
    <property type="evidence" value="ECO:0007669"/>
    <property type="project" value="InterPro"/>
</dbReference>
<dbReference type="AlphaFoldDB" id="A0A7L4ZIG4"/>